<organism evidence="1 2">
    <name type="scientific">Pseudotamlana haliotis</name>
    <dbReference type="NCBI Taxonomy" id="2614804"/>
    <lineage>
        <taxon>Bacteria</taxon>
        <taxon>Pseudomonadati</taxon>
        <taxon>Bacteroidota</taxon>
        <taxon>Flavobacteriia</taxon>
        <taxon>Flavobacteriales</taxon>
        <taxon>Flavobacteriaceae</taxon>
        <taxon>Pseudotamlana</taxon>
    </lineage>
</organism>
<accession>A0A6N6MCP5</accession>
<dbReference type="EMBL" id="WAAT01000050">
    <property type="protein sequence ID" value="KAB1067088.1"/>
    <property type="molecule type" value="Genomic_DNA"/>
</dbReference>
<dbReference type="Proteomes" id="UP000441333">
    <property type="component" value="Unassembled WGS sequence"/>
</dbReference>
<reference evidence="1 2" key="1">
    <citation type="submission" date="2019-09" db="EMBL/GenBank/DDBJ databases">
        <authorList>
            <person name="Cao W.R."/>
        </authorList>
    </citation>
    <scope>NUCLEOTIDE SEQUENCE [LARGE SCALE GENOMIC DNA]</scope>
    <source>
        <strain evidence="1 2">B1N29</strain>
    </source>
</reference>
<sequence length="232" mass="27739">MRVFFFVGFLFTAAFGHAKEWSSLNAFEKTTGKTELNASDWLKSDRRKNNSVWHDANVYNLNNNRFLEYETIKQRRDFYLWFDAIMEERGCEVIWPKMASFISNKLRLIDAFPFCMFTKKSVKSYAYQGSETVFNQAFEWLQALYLNERVLKADSALTWDEFIIHKEQYLWLNPIYKDIDEAGLRTIERMAKGKGFYKVMVPKEVRFEEDISVTENRYEYALNVLRTYCENH</sequence>
<gene>
    <name evidence="1" type="ORF">F6U93_11745</name>
</gene>
<keyword evidence="2" id="KW-1185">Reference proteome</keyword>
<dbReference type="RefSeq" id="WP_150940034.1">
    <property type="nucleotide sequence ID" value="NZ_WAAT01000050.1"/>
</dbReference>
<proteinExistence type="predicted"/>
<name>A0A6N6MCP5_9FLAO</name>
<comment type="caution">
    <text evidence="1">The sequence shown here is derived from an EMBL/GenBank/DDBJ whole genome shotgun (WGS) entry which is preliminary data.</text>
</comment>
<protein>
    <submittedName>
        <fullName evidence="1">Insecticidal toxin complex protein</fullName>
    </submittedName>
</protein>
<dbReference type="AlphaFoldDB" id="A0A6N6MCP5"/>
<evidence type="ECO:0000313" key="1">
    <source>
        <dbReference type="EMBL" id="KAB1067088.1"/>
    </source>
</evidence>
<evidence type="ECO:0000313" key="2">
    <source>
        <dbReference type="Proteomes" id="UP000441333"/>
    </source>
</evidence>